<sequence length="335" mass="38760">MQEIDIFDEVMLSRQLEVQKSKGWDLDKDLNWSGGVDLSKSLLPLNQNNMLFPNATSEQKLVISQLMGLIVASSIAQLEQVANDLKEPTWNRFLRKYPVNPELFELGEHFYEDEMKHSMAFNRYIDSFAAQVNVDPSDLRQFLPQANNSIATQIYKLNSLAGGMAIWWLIAAVEEESILIYKYMKGMKGSVDPLYYQLHKLHFEEEVRHKSYAFMMLKVHEEFSNTPQSLLLKKLDFIIAEVLNLTWTFNQLFKIRNFKKFENHHPFFKTLASLEGMLGQRNPLEIINCLFKDTPYISSALHMSEQKHVKELLDRFGVPSIPLSKTKTVGELCTA</sequence>
<dbReference type="AlphaFoldDB" id="A0A1Y5FH60"/>
<gene>
    <name evidence="1" type="ORF">A9Q84_00515</name>
</gene>
<name>A0A1Y5FH60_9BACT</name>
<dbReference type="InterPro" id="IPR012348">
    <property type="entry name" value="RNR-like"/>
</dbReference>
<organism evidence="1 2">
    <name type="scientific">Halobacteriovorax marinus</name>
    <dbReference type="NCBI Taxonomy" id="97084"/>
    <lineage>
        <taxon>Bacteria</taxon>
        <taxon>Pseudomonadati</taxon>
        <taxon>Bdellovibrionota</taxon>
        <taxon>Bacteriovoracia</taxon>
        <taxon>Bacteriovoracales</taxon>
        <taxon>Halobacteriovoraceae</taxon>
        <taxon>Halobacteriovorax</taxon>
    </lineage>
</organism>
<accession>A0A1Y5FH60</accession>
<dbReference type="InterPro" id="IPR025859">
    <property type="entry name" value="AurF/CmlI"/>
</dbReference>
<evidence type="ECO:0000313" key="2">
    <source>
        <dbReference type="Proteomes" id="UP000196531"/>
    </source>
</evidence>
<reference evidence="2" key="1">
    <citation type="journal article" date="2017" name="Proc. Natl. Acad. Sci. U.S.A.">
        <title>Simulation of Deepwater Horizon oil plume reveals substrate specialization within a complex community of hydrocarbon-degraders.</title>
        <authorList>
            <person name="Hu P."/>
            <person name="Dubinsky E.A."/>
            <person name="Probst A.J."/>
            <person name="Wang J."/>
            <person name="Sieber C.M.K."/>
            <person name="Tom L.M."/>
            <person name="Gardinali P."/>
            <person name="Banfield J.F."/>
            <person name="Atlas R.M."/>
            <person name="Andersen G.L."/>
        </authorList>
    </citation>
    <scope>NUCLEOTIDE SEQUENCE [LARGE SCALE GENOMIC DNA]</scope>
</reference>
<dbReference type="SUPFAM" id="SSF47240">
    <property type="entry name" value="Ferritin-like"/>
    <property type="match status" value="1"/>
</dbReference>
<dbReference type="Proteomes" id="UP000196531">
    <property type="component" value="Unassembled WGS sequence"/>
</dbReference>
<dbReference type="InterPro" id="IPR009078">
    <property type="entry name" value="Ferritin-like_SF"/>
</dbReference>
<dbReference type="Pfam" id="PF11583">
    <property type="entry name" value="AurF"/>
    <property type="match status" value="1"/>
</dbReference>
<comment type="caution">
    <text evidence="1">The sequence shown here is derived from an EMBL/GenBank/DDBJ whole genome shotgun (WGS) entry which is preliminary data.</text>
</comment>
<proteinExistence type="predicted"/>
<evidence type="ECO:0000313" key="1">
    <source>
        <dbReference type="EMBL" id="OUR99535.1"/>
    </source>
</evidence>
<dbReference type="GO" id="GO:0016491">
    <property type="term" value="F:oxidoreductase activity"/>
    <property type="evidence" value="ECO:0007669"/>
    <property type="project" value="InterPro"/>
</dbReference>
<dbReference type="EMBL" id="MAAO01000002">
    <property type="protein sequence ID" value="OUR99535.1"/>
    <property type="molecule type" value="Genomic_DNA"/>
</dbReference>
<dbReference type="Gene3D" id="1.10.620.20">
    <property type="entry name" value="Ribonucleotide Reductase, subunit A"/>
    <property type="match status" value="1"/>
</dbReference>
<protein>
    <submittedName>
        <fullName evidence="1">Uncharacterized protein</fullName>
    </submittedName>
</protein>